<dbReference type="Proteomes" id="UP000001312">
    <property type="component" value="Unassembled WGS sequence"/>
</dbReference>
<dbReference type="RefSeq" id="XP_001595672.1">
    <property type="nucleotide sequence ID" value="XM_001595622.1"/>
</dbReference>
<dbReference type="HOGENOM" id="CLU_657192_0_0_1"/>
<dbReference type="KEGG" id="ssl:SS1G_03761"/>
<feature type="compositionally biased region" description="Basic and acidic residues" evidence="1">
    <location>
        <begin position="84"/>
        <end position="94"/>
    </location>
</feature>
<gene>
    <name evidence="2" type="ORF">SS1G_03761</name>
</gene>
<feature type="compositionally biased region" description="Basic and acidic residues" evidence="1">
    <location>
        <begin position="128"/>
        <end position="139"/>
    </location>
</feature>
<proteinExistence type="predicted"/>
<dbReference type="OMA" id="SKGGMWR"/>
<evidence type="ECO:0000313" key="3">
    <source>
        <dbReference type="Proteomes" id="UP000001312"/>
    </source>
</evidence>
<dbReference type="STRING" id="665079.A7EEM1"/>
<dbReference type="GeneID" id="5491489"/>
<organism evidence="2 3">
    <name type="scientific">Sclerotinia sclerotiorum (strain ATCC 18683 / 1980 / Ss-1)</name>
    <name type="common">White mold</name>
    <name type="synonym">Whetzelinia sclerotiorum</name>
    <dbReference type="NCBI Taxonomy" id="665079"/>
    <lineage>
        <taxon>Eukaryota</taxon>
        <taxon>Fungi</taxon>
        <taxon>Dikarya</taxon>
        <taxon>Ascomycota</taxon>
        <taxon>Pezizomycotina</taxon>
        <taxon>Leotiomycetes</taxon>
        <taxon>Helotiales</taxon>
        <taxon>Sclerotiniaceae</taxon>
        <taxon>Sclerotinia</taxon>
    </lineage>
</organism>
<keyword evidence="3" id="KW-1185">Reference proteome</keyword>
<evidence type="ECO:0000256" key="1">
    <source>
        <dbReference type="SAM" id="MobiDB-lite"/>
    </source>
</evidence>
<sequence length="423" mass="46441">MSHPMVVLPSNGSRHLHGIKRKHDHGHVHEAIPKNTNGSTTDIPTHQHKKKKKKKKNHHHQHQDAQQNGEGEKKKKQKQKSKHNSHELQRKEDTLMSGGLGEISAELGEPILPPARNSKQSIATMPKAMKEKHGNASESKKKKSKSKSLKAVHFEGLSNGHTQSSGENAETEGVRMNGDSAQRMTSILPVRSHTPILPLTSSPILPPTRPRGYSSNGQTPILPPASPSRLNLLRVSPIASTPILPPTSPFRKRRGSTGNAFSQPPPTFSVESPFLQASLPASSKSAEHKRKDDDWEFNTGKIRAIVGNPMEKDAQREENIAFSSDYIRSPMRQSQGINVAGVNFNIVHLKNRGTIVLKDKNSGLQVCSVAQGSIWVSLATEKFRISKGGMWRVREGEKCSVKSQDGHECILHMTSIPSASASI</sequence>
<feature type="compositionally biased region" description="Basic residues" evidence="1">
    <location>
        <begin position="140"/>
        <end position="149"/>
    </location>
</feature>
<feature type="compositionally biased region" description="Basic residues" evidence="1">
    <location>
        <begin position="74"/>
        <end position="83"/>
    </location>
</feature>
<protein>
    <submittedName>
        <fullName evidence="2">Uncharacterized protein</fullName>
    </submittedName>
</protein>
<reference evidence="3" key="1">
    <citation type="journal article" date="2011" name="PLoS Genet.">
        <title>Genomic analysis of the necrotrophic fungal pathogens Sclerotinia sclerotiorum and Botrytis cinerea.</title>
        <authorList>
            <person name="Amselem J."/>
            <person name="Cuomo C.A."/>
            <person name="van Kan J.A."/>
            <person name="Viaud M."/>
            <person name="Benito E.P."/>
            <person name="Couloux A."/>
            <person name="Coutinho P.M."/>
            <person name="de Vries R.P."/>
            <person name="Dyer P.S."/>
            <person name="Fillinger S."/>
            <person name="Fournier E."/>
            <person name="Gout L."/>
            <person name="Hahn M."/>
            <person name="Kohn L."/>
            <person name="Lapalu N."/>
            <person name="Plummer K.M."/>
            <person name="Pradier J.M."/>
            <person name="Quevillon E."/>
            <person name="Sharon A."/>
            <person name="Simon A."/>
            <person name="ten Have A."/>
            <person name="Tudzynski B."/>
            <person name="Tudzynski P."/>
            <person name="Wincker P."/>
            <person name="Andrew M."/>
            <person name="Anthouard V."/>
            <person name="Beever R.E."/>
            <person name="Beffa R."/>
            <person name="Benoit I."/>
            <person name="Bouzid O."/>
            <person name="Brault B."/>
            <person name="Chen Z."/>
            <person name="Choquer M."/>
            <person name="Collemare J."/>
            <person name="Cotton P."/>
            <person name="Danchin E.G."/>
            <person name="Da Silva C."/>
            <person name="Gautier A."/>
            <person name="Giraud C."/>
            <person name="Giraud T."/>
            <person name="Gonzalez C."/>
            <person name="Grossetete S."/>
            <person name="Guldener U."/>
            <person name="Henrissat B."/>
            <person name="Howlett B.J."/>
            <person name="Kodira C."/>
            <person name="Kretschmer M."/>
            <person name="Lappartient A."/>
            <person name="Leroch M."/>
            <person name="Levis C."/>
            <person name="Mauceli E."/>
            <person name="Neuveglise C."/>
            <person name="Oeser B."/>
            <person name="Pearson M."/>
            <person name="Poulain J."/>
            <person name="Poussereau N."/>
            <person name="Quesneville H."/>
            <person name="Rascle C."/>
            <person name="Schumacher J."/>
            <person name="Segurens B."/>
            <person name="Sexton A."/>
            <person name="Silva E."/>
            <person name="Sirven C."/>
            <person name="Soanes D.M."/>
            <person name="Talbot N.J."/>
            <person name="Templeton M."/>
            <person name="Yandava C."/>
            <person name="Yarden O."/>
            <person name="Zeng Q."/>
            <person name="Rollins J.A."/>
            <person name="Lebrun M.H."/>
            <person name="Dickman M."/>
        </authorList>
    </citation>
    <scope>NUCLEOTIDE SEQUENCE [LARGE SCALE GENOMIC DNA]</scope>
    <source>
        <strain evidence="3">ATCC 18683 / 1980 / Ss-1</strain>
    </source>
</reference>
<feature type="region of interest" description="Disordered" evidence="1">
    <location>
        <begin position="1"/>
        <end position="97"/>
    </location>
</feature>
<dbReference type="EMBL" id="CH476624">
    <property type="protein sequence ID" value="EDO01287.1"/>
    <property type="molecule type" value="Genomic_DNA"/>
</dbReference>
<feature type="region of interest" description="Disordered" evidence="1">
    <location>
        <begin position="126"/>
        <end position="149"/>
    </location>
</feature>
<feature type="compositionally biased region" description="Low complexity" evidence="1">
    <location>
        <begin position="194"/>
        <end position="203"/>
    </location>
</feature>
<feature type="compositionally biased region" description="Basic residues" evidence="1">
    <location>
        <begin position="14"/>
        <end position="26"/>
    </location>
</feature>
<evidence type="ECO:0000313" key="2">
    <source>
        <dbReference type="EMBL" id="EDO01287.1"/>
    </source>
</evidence>
<feature type="compositionally biased region" description="Basic residues" evidence="1">
    <location>
        <begin position="46"/>
        <end position="61"/>
    </location>
</feature>
<feature type="region of interest" description="Disordered" evidence="1">
    <location>
        <begin position="243"/>
        <end position="272"/>
    </location>
</feature>
<feature type="region of interest" description="Disordered" evidence="1">
    <location>
        <begin position="194"/>
        <end position="215"/>
    </location>
</feature>
<dbReference type="AlphaFoldDB" id="A7EEM1"/>
<name>A7EEM1_SCLS1</name>
<dbReference type="InParanoid" id="A7EEM1"/>
<feature type="compositionally biased region" description="Polar residues" evidence="1">
    <location>
        <begin position="34"/>
        <end position="44"/>
    </location>
</feature>
<accession>A7EEM1</accession>